<feature type="transmembrane region" description="Helical" evidence="1">
    <location>
        <begin position="15"/>
        <end position="38"/>
    </location>
</feature>
<dbReference type="AlphaFoldDB" id="A0AAF3JB69"/>
<evidence type="ECO:0000313" key="3">
    <source>
        <dbReference type="WBParaSite" id="MBELARI_LOCUS7774"/>
    </source>
</evidence>
<organism evidence="2 3">
    <name type="scientific">Mesorhabditis belari</name>
    <dbReference type="NCBI Taxonomy" id="2138241"/>
    <lineage>
        <taxon>Eukaryota</taxon>
        <taxon>Metazoa</taxon>
        <taxon>Ecdysozoa</taxon>
        <taxon>Nematoda</taxon>
        <taxon>Chromadorea</taxon>
        <taxon>Rhabditida</taxon>
        <taxon>Rhabditina</taxon>
        <taxon>Rhabditomorpha</taxon>
        <taxon>Rhabditoidea</taxon>
        <taxon>Rhabditidae</taxon>
        <taxon>Mesorhabditinae</taxon>
        <taxon>Mesorhabditis</taxon>
    </lineage>
</organism>
<reference evidence="3" key="1">
    <citation type="submission" date="2024-02" db="UniProtKB">
        <authorList>
            <consortium name="WormBaseParasite"/>
        </authorList>
    </citation>
    <scope>IDENTIFICATION</scope>
</reference>
<feature type="transmembrane region" description="Helical" evidence="1">
    <location>
        <begin position="96"/>
        <end position="116"/>
    </location>
</feature>
<keyword evidence="1" id="KW-0472">Membrane</keyword>
<sequence>MDVAVNNTLNFAESFFIFELGFVPIEMAINGFAFFIVVKHTPEKMKEYRKYLITVQSLIVISLMANICGLMSTLMYRRNQMLPPGNKMKLSEGQMRIVHFGGILGNIINCTFFVIASQDNAGPLGATFFLFMLPMGFSFIAIFIHIDVNILEQLLSYLPCFHSTAYTLILLIYTPVYFDATLCYLRIKKRFPNAKTDFD</sequence>
<feature type="transmembrane region" description="Helical" evidence="1">
    <location>
        <begin position="50"/>
        <end position="76"/>
    </location>
</feature>
<keyword evidence="2" id="KW-1185">Reference proteome</keyword>
<dbReference type="Proteomes" id="UP000887575">
    <property type="component" value="Unassembled WGS sequence"/>
</dbReference>
<evidence type="ECO:0000313" key="2">
    <source>
        <dbReference type="Proteomes" id="UP000887575"/>
    </source>
</evidence>
<feature type="transmembrane region" description="Helical" evidence="1">
    <location>
        <begin position="166"/>
        <end position="185"/>
    </location>
</feature>
<keyword evidence="1" id="KW-1133">Transmembrane helix</keyword>
<accession>A0AAF3JB69</accession>
<feature type="transmembrane region" description="Helical" evidence="1">
    <location>
        <begin position="128"/>
        <end position="146"/>
    </location>
</feature>
<protein>
    <submittedName>
        <fullName evidence="3">Uncharacterized protein</fullName>
    </submittedName>
</protein>
<proteinExistence type="predicted"/>
<keyword evidence="1" id="KW-0812">Transmembrane</keyword>
<name>A0AAF3JB69_9BILA</name>
<dbReference type="WBParaSite" id="MBELARI_LOCUS7774">
    <property type="protein sequence ID" value="MBELARI_LOCUS7774"/>
    <property type="gene ID" value="MBELARI_LOCUS7774"/>
</dbReference>
<evidence type="ECO:0000256" key="1">
    <source>
        <dbReference type="SAM" id="Phobius"/>
    </source>
</evidence>